<feature type="transmembrane region" description="Helical" evidence="7">
    <location>
        <begin position="474"/>
        <end position="494"/>
    </location>
</feature>
<evidence type="ECO:0000256" key="5">
    <source>
        <dbReference type="ARBA" id="ARBA00022989"/>
    </source>
</evidence>
<keyword evidence="6 7" id="KW-0472">Membrane</keyword>
<feature type="domain" description="ABC transmembrane type-1" evidence="8">
    <location>
        <begin position="54"/>
        <end position="269"/>
    </location>
</feature>
<feature type="transmembrane region" description="Helical" evidence="7">
    <location>
        <begin position="420"/>
        <end position="440"/>
    </location>
</feature>
<keyword evidence="4 7" id="KW-0812">Transmembrane</keyword>
<evidence type="ECO:0000256" key="3">
    <source>
        <dbReference type="ARBA" id="ARBA00022475"/>
    </source>
</evidence>
<evidence type="ECO:0000256" key="6">
    <source>
        <dbReference type="ARBA" id="ARBA00023136"/>
    </source>
</evidence>
<protein>
    <submittedName>
        <fullName evidence="9">ABC transporter permease</fullName>
    </submittedName>
</protein>
<dbReference type="CDD" id="cd06261">
    <property type="entry name" value="TM_PBP2"/>
    <property type="match status" value="1"/>
</dbReference>
<keyword evidence="5 7" id="KW-1133">Transmembrane helix</keyword>
<dbReference type="KEGG" id="mpq:ABA45_00590"/>
<dbReference type="PROSITE" id="PS50928">
    <property type="entry name" value="ABC_TM1"/>
    <property type="match status" value="2"/>
</dbReference>
<proteinExistence type="predicted"/>
<dbReference type="GO" id="GO:0055085">
    <property type="term" value="P:transmembrane transport"/>
    <property type="evidence" value="ECO:0007669"/>
    <property type="project" value="InterPro"/>
</dbReference>
<evidence type="ECO:0000256" key="7">
    <source>
        <dbReference type="SAM" id="Phobius"/>
    </source>
</evidence>
<evidence type="ECO:0000313" key="10">
    <source>
        <dbReference type="Proteomes" id="UP000036406"/>
    </source>
</evidence>
<reference evidence="9 10" key="1">
    <citation type="submission" date="2015-05" db="EMBL/GenBank/DDBJ databases">
        <title>Complete genome of Marinobacter psychrophilus strain 20041T isolated from sea-ice of the Canadian Basin.</title>
        <authorList>
            <person name="Song L."/>
            <person name="Ren L."/>
            <person name="Yu Y."/>
            <person name="Wang X."/>
        </authorList>
    </citation>
    <scope>NUCLEOTIDE SEQUENCE [LARGE SCALE GENOMIC DNA]</scope>
    <source>
        <strain evidence="9 10">20041</strain>
    </source>
</reference>
<feature type="transmembrane region" description="Helical" evidence="7">
    <location>
        <begin position="145"/>
        <end position="169"/>
    </location>
</feature>
<name>A0A0H4HZR5_9GAMM</name>
<keyword evidence="2" id="KW-0813">Transport</keyword>
<keyword evidence="3" id="KW-1003">Cell membrane</keyword>
<evidence type="ECO:0000256" key="1">
    <source>
        <dbReference type="ARBA" id="ARBA00004651"/>
    </source>
</evidence>
<gene>
    <name evidence="9" type="ORF">ABA45_00590</name>
</gene>
<dbReference type="SUPFAM" id="SSF161098">
    <property type="entry name" value="MetI-like"/>
    <property type="match status" value="2"/>
</dbReference>
<dbReference type="InterPro" id="IPR000515">
    <property type="entry name" value="MetI-like"/>
</dbReference>
<accession>A0A0H4HZR5</accession>
<dbReference type="InterPro" id="IPR035906">
    <property type="entry name" value="MetI-like_sf"/>
</dbReference>
<dbReference type="GO" id="GO:0005886">
    <property type="term" value="C:plasma membrane"/>
    <property type="evidence" value="ECO:0007669"/>
    <property type="project" value="UniProtKB-SubCell"/>
</dbReference>
<sequence length="558" mass="61130">MLRLAPWIIVLSLVLPVVGGTLFTVPPAFGYLPVLGGDDWSFRPWLELAATPGILRSVAVSFGSGLLATGLALIIVFLFLSTIANTRFDRWIQRLVSPLLSIPHAAAAFGFAFLVAPSGLLLRWLSPSLTGFERPPDWLLLNDPFGMSLISGLVFKEIPFLLLVSLAGLPQLNAGQRVMLARSLGYLPRVAWFKTVAPALYPLIRLPVYAVLAFATSTVDVAMILGPNLPSTLSVQVVQWFNDPDLSRRFLASAGALLQLLVTVSTLSVWWGLEKLIGTGFNAWIAGGNRQRFDGTLWLAGRGLMLIATLLPMLGLFALALNSVAGFWRFPDAWPGSITPSHWLQALPDLARPFWTTMVIATAASALAVAMVLAALEHEQRRNRPAPRALWLLYLPLLVPQVGFLSGITVLSQIAGQAPALWVVVWAHLLFVLPYVYLTLVEPYRRFDFRWLILGRSLGISVNQAFWRIRLPMMLRPVLTAMALGVAISVSLYLPTQMLGGGRIVTVTTEAVALSSGGDRRLIGVWAMVQAITPFIGFLLALLIPRLLWKERRGMQAL</sequence>
<dbReference type="Proteomes" id="UP000036406">
    <property type="component" value="Chromosome"/>
</dbReference>
<feature type="transmembrane region" description="Helical" evidence="7">
    <location>
        <begin position="208"/>
        <end position="230"/>
    </location>
</feature>
<organism evidence="9 10">
    <name type="scientific">Marinobacter psychrophilus</name>
    <dbReference type="NCBI Taxonomy" id="330734"/>
    <lineage>
        <taxon>Bacteria</taxon>
        <taxon>Pseudomonadati</taxon>
        <taxon>Pseudomonadota</taxon>
        <taxon>Gammaproteobacteria</taxon>
        <taxon>Pseudomonadales</taxon>
        <taxon>Marinobacteraceae</taxon>
        <taxon>Marinobacter</taxon>
    </lineage>
</organism>
<dbReference type="RefSeq" id="WP_048383607.1">
    <property type="nucleotide sequence ID" value="NZ_CP011494.1"/>
</dbReference>
<evidence type="ECO:0000256" key="4">
    <source>
        <dbReference type="ARBA" id="ARBA00022692"/>
    </source>
</evidence>
<dbReference type="PANTHER" id="PTHR30183">
    <property type="entry name" value="MOLYBDENUM TRANSPORT SYSTEM PERMEASE PROTEIN MODB"/>
    <property type="match status" value="1"/>
</dbReference>
<dbReference type="PANTHER" id="PTHR30183:SF6">
    <property type="entry name" value="INNER MEMBRANE ABC TRANSPORTER PERMEASE PROTEIN YNJC"/>
    <property type="match status" value="1"/>
</dbReference>
<feature type="domain" description="ABC transmembrane type-1" evidence="8">
    <location>
        <begin position="354"/>
        <end position="544"/>
    </location>
</feature>
<feature type="transmembrane region" description="Helical" evidence="7">
    <location>
        <begin position="389"/>
        <end position="414"/>
    </location>
</feature>
<feature type="transmembrane region" description="Helical" evidence="7">
    <location>
        <begin position="354"/>
        <end position="377"/>
    </location>
</feature>
<comment type="subcellular location">
    <subcellularLocation>
        <location evidence="1">Cell membrane</location>
        <topology evidence="1">Multi-pass membrane protein</topology>
    </subcellularLocation>
</comment>
<dbReference type="PATRIC" id="fig|330734.3.peg.128"/>
<feature type="transmembrane region" description="Helical" evidence="7">
    <location>
        <begin position="250"/>
        <end position="273"/>
    </location>
</feature>
<dbReference type="AlphaFoldDB" id="A0A0H4HZR5"/>
<evidence type="ECO:0000259" key="8">
    <source>
        <dbReference type="PROSITE" id="PS50928"/>
    </source>
</evidence>
<feature type="transmembrane region" description="Helical" evidence="7">
    <location>
        <begin position="299"/>
        <end position="321"/>
    </location>
</feature>
<evidence type="ECO:0000313" key="9">
    <source>
        <dbReference type="EMBL" id="AKO51103.1"/>
    </source>
</evidence>
<dbReference type="STRING" id="330734.ABA45_00590"/>
<evidence type="ECO:0000256" key="2">
    <source>
        <dbReference type="ARBA" id="ARBA00022448"/>
    </source>
</evidence>
<feature type="transmembrane region" description="Helical" evidence="7">
    <location>
        <begin position="105"/>
        <end position="125"/>
    </location>
</feature>
<dbReference type="Gene3D" id="1.10.3720.10">
    <property type="entry name" value="MetI-like"/>
    <property type="match status" value="2"/>
</dbReference>
<feature type="transmembrane region" description="Helical" evidence="7">
    <location>
        <begin position="54"/>
        <end position="84"/>
    </location>
</feature>
<dbReference type="EMBL" id="CP011494">
    <property type="protein sequence ID" value="AKO51103.1"/>
    <property type="molecule type" value="Genomic_DNA"/>
</dbReference>
<feature type="transmembrane region" description="Helical" evidence="7">
    <location>
        <begin position="523"/>
        <end position="549"/>
    </location>
</feature>
<keyword evidence="10" id="KW-1185">Reference proteome</keyword>